<organism evidence="7">
    <name type="scientific">Lotharella globosa</name>
    <dbReference type="NCBI Taxonomy" id="91324"/>
    <lineage>
        <taxon>Eukaryota</taxon>
        <taxon>Sar</taxon>
        <taxon>Rhizaria</taxon>
        <taxon>Cercozoa</taxon>
        <taxon>Chlorarachniophyceae</taxon>
        <taxon>Lotharella</taxon>
    </lineage>
</organism>
<feature type="transmembrane region" description="Helical" evidence="5">
    <location>
        <begin position="96"/>
        <end position="116"/>
    </location>
</feature>
<dbReference type="EMBL" id="HBIV01046185">
    <property type="protein sequence ID" value="CAE0680526.1"/>
    <property type="molecule type" value="Transcribed_RNA"/>
</dbReference>
<sequence length="248" mass="28364">METLLNPLELSPLMWVGGYVAKTAALAIWDLAVGFIVKSSGAPKLPTTDKLKGLPELQQLDYIYLAVNSVIEYIFMLGIMSYAWTSPDVGRRVEDLGLLNTLVALWVIFVVDDFFYTPCHLLMHTKALYKYVHKHHHRQNLPTRGYPDAGNEHPIEQVIGMSCVWGALLVTSKLIGLHAATVLIYFGLYAALAMLNHMRYDVTFNALGFTYSVRCHEMHHRFPRCNYAQYFMLWDKLLGTYRDYEVPK</sequence>
<dbReference type="InterPro" id="IPR050307">
    <property type="entry name" value="Sterol_Desaturase_Related"/>
</dbReference>
<dbReference type="AlphaFoldDB" id="A0A7S4DZG1"/>
<name>A0A7S4DZG1_9EUKA</name>
<dbReference type="Pfam" id="PF04116">
    <property type="entry name" value="FA_hydroxylase"/>
    <property type="match status" value="1"/>
</dbReference>
<proteinExistence type="predicted"/>
<evidence type="ECO:0000256" key="3">
    <source>
        <dbReference type="ARBA" id="ARBA00022989"/>
    </source>
</evidence>
<dbReference type="GO" id="GO:0016491">
    <property type="term" value="F:oxidoreductase activity"/>
    <property type="evidence" value="ECO:0007669"/>
    <property type="project" value="InterPro"/>
</dbReference>
<evidence type="ECO:0000256" key="2">
    <source>
        <dbReference type="ARBA" id="ARBA00022692"/>
    </source>
</evidence>
<evidence type="ECO:0000256" key="1">
    <source>
        <dbReference type="ARBA" id="ARBA00004370"/>
    </source>
</evidence>
<dbReference type="PANTHER" id="PTHR11863">
    <property type="entry name" value="STEROL DESATURASE"/>
    <property type="match status" value="1"/>
</dbReference>
<dbReference type="GO" id="GO:0005506">
    <property type="term" value="F:iron ion binding"/>
    <property type="evidence" value="ECO:0007669"/>
    <property type="project" value="InterPro"/>
</dbReference>
<keyword evidence="4 5" id="KW-0472">Membrane</keyword>
<evidence type="ECO:0000313" key="7">
    <source>
        <dbReference type="EMBL" id="CAE0680526.1"/>
    </source>
</evidence>
<dbReference type="GO" id="GO:0016020">
    <property type="term" value="C:membrane"/>
    <property type="evidence" value="ECO:0007669"/>
    <property type="project" value="UniProtKB-SubCell"/>
</dbReference>
<reference evidence="7" key="1">
    <citation type="submission" date="2021-01" db="EMBL/GenBank/DDBJ databases">
        <authorList>
            <person name="Corre E."/>
            <person name="Pelletier E."/>
            <person name="Niang G."/>
            <person name="Scheremetjew M."/>
            <person name="Finn R."/>
            <person name="Kale V."/>
            <person name="Holt S."/>
            <person name="Cochrane G."/>
            <person name="Meng A."/>
            <person name="Brown T."/>
            <person name="Cohen L."/>
        </authorList>
    </citation>
    <scope>NUCLEOTIDE SEQUENCE</scope>
    <source>
        <strain evidence="7">CCCM811</strain>
    </source>
</reference>
<feature type="transmembrane region" description="Helical" evidence="5">
    <location>
        <begin position="175"/>
        <end position="195"/>
    </location>
</feature>
<evidence type="ECO:0000256" key="5">
    <source>
        <dbReference type="SAM" id="Phobius"/>
    </source>
</evidence>
<comment type="subcellular location">
    <subcellularLocation>
        <location evidence="1">Membrane</location>
    </subcellularLocation>
</comment>
<feature type="transmembrane region" description="Helical" evidence="5">
    <location>
        <begin position="62"/>
        <end position="84"/>
    </location>
</feature>
<keyword evidence="3 5" id="KW-1133">Transmembrane helix</keyword>
<feature type="domain" description="Fatty acid hydroxylase" evidence="6">
    <location>
        <begin position="107"/>
        <end position="240"/>
    </location>
</feature>
<dbReference type="GO" id="GO:0008610">
    <property type="term" value="P:lipid biosynthetic process"/>
    <property type="evidence" value="ECO:0007669"/>
    <property type="project" value="InterPro"/>
</dbReference>
<evidence type="ECO:0000256" key="4">
    <source>
        <dbReference type="ARBA" id="ARBA00023136"/>
    </source>
</evidence>
<accession>A0A7S4DZG1</accession>
<keyword evidence="2 5" id="KW-0812">Transmembrane</keyword>
<dbReference type="InterPro" id="IPR006694">
    <property type="entry name" value="Fatty_acid_hydroxylase"/>
</dbReference>
<feature type="transmembrane region" description="Helical" evidence="5">
    <location>
        <begin position="12"/>
        <end position="37"/>
    </location>
</feature>
<evidence type="ECO:0000259" key="6">
    <source>
        <dbReference type="Pfam" id="PF04116"/>
    </source>
</evidence>
<protein>
    <recommendedName>
        <fullName evidence="6">Fatty acid hydroxylase domain-containing protein</fullName>
    </recommendedName>
</protein>
<gene>
    <name evidence="7" type="ORF">LGLO00237_LOCUS32312</name>
</gene>